<protein>
    <submittedName>
        <fullName evidence="1">Uncharacterized protein</fullName>
    </submittedName>
</protein>
<sequence>MRARLALLLAGVTGALVLSLTRPVSARTKLISLAARPPWVGRKLSVPV</sequence>
<accession>A0A385EFS5</accession>
<organism evidence="1 2">
    <name type="scientific">Caulobacter phage CcrBL9</name>
    <dbReference type="NCBI Taxonomy" id="2283270"/>
    <lineage>
        <taxon>Viruses</taxon>
        <taxon>Duplodnaviria</taxon>
        <taxon>Heunggongvirae</taxon>
        <taxon>Uroviricota</taxon>
        <taxon>Caudoviricetes</taxon>
        <taxon>Jeanschmidtviridae</taxon>
        <taxon>Bertelyvirus</taxon>
        <taxon>Bertelyvirus BL9</taxon>
    </lineage>
</organism>
<proteinExistence type="predicted"/>
<reference evidence="2" key="1">
    <citation type="submission" date="2018-07" db="EMBL/GenBank/DDBJ databases">
        <title>Giant CbK-like Caulobacter bacteriophages have genetically divergent genomes.</title>
        <authorList>
            <person name="Wilson K.M."/>
            <person name="Ely B."/>
        </authorList>
    </citation>
    <scope>NUCLEOTIDE SEQUENCE [LARGE SCALE GENOMIC DNA]</scope>
</reference>
<dbReference type="EMBL" id="MH588546">
    <property type="protein sequence ID" value="AXQ69539.1"/>
    <property type="molecule type" value="Genomic_DNA"/>
</dbReference>
<gene>
    <name evidence="1" type="ORF">CcrBL9_gp515</name>
</gene>
<keyword evidence="2" id="KW-1185">Reference proteome</keyword>
<reference evidence="1 2" key="2">
    <citation type="submission" date="2018-09" db="EMBL/GenBank/DDBJ databases">
        <title>Giant CbK-like Caulobacter bacteriophages have genetically divergent genomes.</title>
        <authorList>
            <person name="Wilson K."/>
            <person name="Ely B."/>
        </authorList>
    </citation>
    <scope>NUCLEOTIDE SEQUENCE [LARGE SCALE GENOMIC DNA]</scope>
</reference>
<name>A0A385EFS5_9CAUD</name>
<evidence type="ECO:0000313" key="1">
    <source>
        <dbReference type="EMBL" id="AXQ69539.1"/>
    </source>
</evidence>
<dbReference type="Proteomes" id="UP000259421">
    <property type="component" value="Segment"/>
</dbReference>
<evidence type="ECO:0000313" key="2">
    <source>
        <dbReference type="Proteomes" id="UP000259421"/>
    </source>
</evidence>